<dbReference type="Pfam" id="PF03050">
    <property type="entry name" value="DDE_Tnp_IS66"/>
    <property type="match status" value="1"/>
</dbReference>
<evidence type="ECO:0000259" key="4">
    <source>
        <dbReference type="Pfam" id="PF13817"/>
    </source>
</evidence>
<evidence type="ECO:0000259" key="1">
    <source>
        <dbReference type="Pfam" id="PF03050"/>
    </source>
</evidence>
<dbReference type="Pfam" id="PF13817">
    <property type="entry name" value="DDE_Tnp_IS66_C"/>
    <property type="match status" value="1"/>
</dbReference>
<name>A0A1W1IJS8_9LACT</name>
<dbReference type="InterPro" id="IPR039552">
    <property type="entry name" value="IS66_C"/>
</dbReference>
<dbReference type="InterPro" id="IPR004291">
    <property type="entry name" value="Transposase_IS66_central"/>
</dbReference>
<feature type="domain" description="Transposase IS66 zinc-finger binding" evidence="2">
    <location>
        <begin position="111"/>
        <end position="154"/>
    </location>
</feature>
<dbReference type="RefSeq" id="WP_086943928.1">
    <property type="nucleotide sequence ID" value="NZ_FWEY01000014.1"/>
</dbReference>
<evidence type="ECO:0000259" key="3">
    <source>
        <dbReference type="Pfam" id="PF13007"/>
    </source>
</evidence>
<keyword evidence="6" id="KW-1185">Reference proteome</keyword>
<dbReference type="PANTHER" id="PTHR33678">
    <property type="entry name" value="BLL1576 PROTEIN"/>
    <property type="match status" value="1"/>
</dbReference>
<dbReference type="InterPro" id="IPR052344">
    <property type="entry name" value="Transposase-related"/>
</dbReference>
<proteinExistence type="predicted"/>
<dbReference type="PANTHER" id="PTHR33678:SF1">
    <property type="entry name" value="BLL1576 PROTEIN"/>
    <property type="match status" value="1"/>
</dbReference>
<evidence type="ECO:0000313" key="6">
    <source>
        <dbReference type="Proteomes" id="UP000195985"/>
    </source>
</evidence>
<dbReference type="InterPro" id="IPR024474">
    <property type="entry name" value="Znf_dom_IS66"/>
</dbReference>
<organism evidence="5 6">
    <name type="scientific">Trichococcus pasteurii</name>
    <dbReference type="NCBI Taxonomy" id="43064"/>
    <lineage>
        <taxon>Bacteria</taxon>
        <taxon>Bacillati</taxon>
        <taxon>Bacillota</taxon>
        <taxon>Bacilli</taxon>
        <taxon>Lactobacillales</taxon>
        <taxon>Carnobacteriaceae</taxon>
        <taxon>Trichococcus</taxon>
    </lineage>
</organism>
<accession>A0A1W1IJS8</accession>
<dbReference type="Pfam" id="PF13005">
    <property type="entry name" value="zf-IS66"/>
    <property type="match status" value="1"/>
</dbReference>
<sequence length="513" mass="58996">MTEMEKMLLEQNKQLVTQIALLTEQVQVLTQKLYGRSSEKSTPTDENQIELFKDEEINVFNEAEVVADKSALEPQAAEQVQRKRRTPGHKANLVKDLPVIEVDCILHKDDSNCEWCNTELRPIGREYIREEVEFIPAHLKVRKIYRHAYECPCCKKDGADAIVKAELPIPVIPKSLASASSVAWLLHQKYEMSLPFHRQEKEWQNYGIALSRTTMANWVIKAAELWLKPLYNLLHQKLLTANCLFVDETTTQVLREPNRKATSNSYMWLYRNSTDVDQQIILYQYSPTRAGENAEKFLSGYTGYIHCDGYEGYNKVKNVTRVGCLAHIRRKFHEGVPKASTGKKSQCEIGLDYCNTLFSIEKEIAHLPPEERLKKRKKKAIPVLKAFWGWVETTNALPNSVLGKALSYAKKQKPYLMNYLLDGECQISNNLAERSIRPFVVGRKAWNFYASPKGAESSSIAYSIIETAKANDLNVFKYLTYLFKELPNTPFKEEPELLEDYLPWNPEIQANCK</sequence>
<dbReference type="Pfam" id="PF13007">
    <property type="entry name" value="LZ_Tnp_IS66"/>
    <property type="match status" value="1"/>
</dbReference>
<dbReference type="EMBL" id="FWEY01000014">
    <property type="protein sequence ID" value="SLM53240.1"/>
    <property type="molecule type" value="Genomic_DNA"/>
</dbReference>
<reference evidence="6" key="1">
    <citation type="submission" date="2016-04" db="EMBL/GenBank/DDBJ databases">
        <authorList>
            <person name="Strepis N."/>
        </authorList>
    </citation>
    <scope>NUCLEOTIDE SEQUENCE [LARGE SCALE GENOMIC DNA]</scope>
</reference>
<dbReference type="InterPro" id="IPR024463">
    <property type="entry name" value="Transposase_TnpC_homeodom"/>
</dbReference>
<feature type="domain" description="Transposase IS66 central" evidence="1">
    <location>
        <begin position="174"/>
        <end position="456"/>
    </location>
</feature>
<dbReference type="STRING" id="43064.SAMN04488086_12135"/>
<dbReference type="NCBIfam" id="NF033517">
    <property type="entry name" value="transpos_IS66"/>
    <property type="match status" value="1"/>
</dbReference>
<evidence type="ECO:0000259" key="2">
    <source>
        <dbReference type="Pfam" id="PF13005"/>
    </source>
</evidence>
<dbReference type="AlphaFoldDB" id="A0A1W1IJS8"/>
<gene>
    <name evidence="5" type="ORF">TPAS_2968</name>
</gene>
<feature type="domain" description="Transposase IS66 C-terminal" evidence="4">
    <location>
        <begin position="463"/>
        <end position="504"/>
    </location>
</feature>
<protein>
    <submittedName>
        <fullName evidence="5">Transposase is66</fullName>
    </submittedName>
</protein>
<dbReference type="Proteomes" id="UP000195985">
    <property type="component" value="Unassembled WGS sequence"/>
</dbReference>
<dbReference type="OrthoDB" id="9760067at2"/>
<feature type="domain" description="Transposase TnpC homeodomain" evidence="3">
    <location>
        <begin position="22"/>
        <end position="102"/>
    </location>
</feature>
<evidence type="ECO:0000313" key="5">
    <source>
        <dbReference type="EMBL" id="SLM53240.1"/>
    </source>
</evidence>